<feature type="domain" description="Peptidase M1 membrane alanine aminopeptidase" evidence="23">
    <location>
        <begin position="382"/>
        <end position="610"/>
    </location>
</feature>
<dbReference type="GO" id="GO:0070006">
    <property type="term" value="F:metalloaminopeptidase activity"/>
    <property type="evidence" value="ECO:0007669"/>
    <property type="project" value="TreeGrafter"/>
</dbReference>
<feature type="binding site" evidence="18">
    <location>
        <position position="278"/>
    </location>
    <ligand>
        <name>substrate</name>
    </ligand>
</feature>
<dbReference type="GO" id="GO:0016020">
    <property type="term" value="C:membrane"/>
    <property type="evidence" value="ECO:0007669"/>
    <property type="project" value="UniProtKB-SubCell"/>
</dbReference>
<feature type="site" description="Transition state stabilizer" evidence="20">
    <location>
        <position position="541"/>
    </location>
</feature>
<dbReference type="FunFam" id="2.60.40.1730:FF:000012">
    <property type="entry name" value="Aminopeptidase N"/>
    <property type="match status" value="1"/>
</dbReference>
<feature type="binding site" evidence="19">
    <location>
        <position position="453"/>
    </location>
    <ligand>
        <name>Zn(2+)</name>
        <dbReference type="ChEBI" id="CHEBI:29105"/>
        <note>catalytic</note>
    </ligand>
</feature>
<keyword evidence="9 19" id="KW-0862">Zinc</keyword>
<keyword evidence="7 19" id="KW-0479">Metal-binding</keyword>
<evidence type="ECO:0000313" key="26">
    <source>
        <dbReference type="EMBL" id="KAK9817285.1"/>
    </source>
</evidence>
<evidence type="ECO:0000256" key="11">
    <source>
        <dbReference type="ARBA" id="ARBA00022968"/>
    </source>
</evidence>
<evidence type="ECO:0000259" key="24">
    <source>
        <dbReference type="Pfam" id="PF11838"/>
    </source>
</evidence>
<evidence type="ECO:0000256" key="18">
    <source>
        <dbReference type="PIRSR" id="PIRSR634016-2"/>
    </source>
</evidence>
<evidence type="ECO:0000256" key="19">
    <source>
        <dbReference type="PIRSR" id="PIRSR634016-3"/>
    </source>
</evidence>
<keyword evidence="13" id="KW-0482">Metalloprotease</keyword>
<keyword evidence="5" id="KW-0645">Protease</keyword>
<reference evidence="26 27" key="1">
    <citation type="journal article" date="2024" name="Nat. Commun.">
        <title>Phylogenomics reveals the evolutionary origins of lichenization in chlorophyte algae.</title>
        <authorList>
            <person name="Puginier C."/>
            <person name="Libourel C."/>
            <person name="Otte J."/>
            <person name="Skaloud P."/>
            <person name="Haon M."/>
            <person name="Grisel S."/>
            <person name="Petersen M."/>
            <person name="Berrin J.G."/>
            <person name="Delaux P.M."/>
            <person name="Dal Grande F."/>
            <person name="Keller J."/>
        </authorList>
    </citation>
    <scope>NUCLEOTIDE SEQUENCE [LARGE SCALE GENOMIC DNA]</scope>
    <source>
        <strain evidence="26 27">SAG 2043</strain>
    </source>
</reference>
<evidence type="ECO:0000256" key="6">
    <source>
        <dbReference type="ARBA" id="ARBA00022692"/>
    </source>
</evidence>
<dbReference type="InterPro" id="IPR027268">
    <property type="entry name" value="Peptidase_M4/M1_CTD_sf"/>
</dbReference>
<evidence type="ECO:0000256" key="21">
    <source>
        <dbReference type="SAM" id="MobiDB-lite"/>
    </source>
</evidence>
<feature type="transmembrane region" description="Helical" evidence="22">
    <location>
        <begin position="106"/>
        <end position="128"/>
    </location>
</feature>
<dbReference type="InterPro" id="IPR034016">
    <property type="entry name" value="M1_APN-typ"/>
</dbReference>
<dbReference type="Pfam" id="PF01433">
    <property type="entry name" value="Peptidase_M1"/>
    <property type="match status" value="1"/>
</dbReference>
<dbReference type="SUPFAM" id="SSF63737">
    <property type="entry name" value="Leukotriene A4 hydrolase N-terminal domain"/>
    <property type="match status" value="1"/>
</dbReference>
<dbReference type="CDD" id="cd09601">
    <property type="entry name" value="M1_APN-Q_like"/>
    <property type="match status" value="1"/>
</dbReference>
<evidence type="ECO:0000256" key="5">
    <source>
        <dbReference type="ARBA" id="ARBA00022670"/>
    </source>
</evidence>
<evidence type="ECO:0000256" key="14">
    <source>
        <dbReference type="ARBA" id="ARBA00023136"/>
    </source>
</evidence>
<evidence type="ECO:0000256" key="1">
    <source>
        <dbReference type="ARBA" id="ARBA00004174"/>
    </source>
</evidence>
<dbReference type="EMBL" id="JALJOR010000005">
    <property type="protein sequence ID" value="KAK9817285.1"/>
    <property type="molecule type" value="Genomic_DNA"/>
</dbReference>
<dbReference type="GO" id="GO:0008270">
    <property type="term" value="F:zinc ion binding"/>
    <property type="evidence" value="ECO:0007669"/>
    <property type="project" value="InterPro"/>
</dbReference>
<evidence type="ECO:0000256" key="8">
    <source>
        <dbReference type="ARBA" id="ARBA00022801"/>
    </source>
</evidence>
<feature type="active site" description="Proton acceptor" evidence="17">
    <location>
        <position position="454"/>
    </location>
</feature>
<dbReference type="SUPFAM" id="SSF55486">
    <property type="entry name" value="Metalloproteases ('zincins'), catalytic domain"/>
    <property type="match status" value="1"/>
</dbReference>
<keyword evidence="4" id="KW-0031">Aminopeptidase</keyword>
<dbReference type="InterPro" id="IPR045357">
    <property type="entry name" value="Aminopeptidase_N-like_N"/>
</dbReference>
<feature type="binding site" evidence="18">
    <location>
        <position position="994"/>
    </location>
    <ligand>
        <name>substrate</name>
    </ligand>
</feature>
<evidence type="ECO:0000256" key="10">
    <source>
        <dbReference type="ARBA" id="ARBA00022848"/>
    </source>
</evidence>
<dbReference type="InterPro" id="IPR050344">
    <property type="entry name" value="Peptidase_M1_aminopeptidases"/>
</dbReference>
<feature type="region of interest" description="Disordered" evidence="21">
    <location>
        <begin position="1"/>
        <end position="41"/>
    </location>
</feature>
<dbReference type="GO" id="GO:0006508">
    <property type="term" value="P:proteolysis"/>
    <property type="evidence" value="ECO:0007669"/>
    <property type="project" value="UniProtKB-KW"/>
</dbReference>
<keyword evidence="14 22" id="KW-0472">Membrane</keyword>
<keyword evidence="12 22" id="KW-1133">Transmembrane helix</keyword>
<evidence type="ECO:0000256" key="3">
    <source>
        <dbReference type="ARBA" id="ARBA00010136"/>
    </source>
</evidence>
<evidence type="ECO:0000256" key="9">
    <source>
        <dbReference type="ARBA" id="ARBA00022833"/>
    </source>
</evidence>
<evidence type="ECO:0000256" key="20">
    <source>
        <dbReference type="PIRSR" id="PIRSR634016-4"/>
    </source>
</evidence>
<dbReference type="GO" id="GO:0043171">
    <property type="term" value="P:peptide catabolic process"/>
    <property type="evidence" value="ECO:0007669"/>
    <property type="project" value="TreeGrafter"/>
</dbReference>
<dbReference type="FunFam" id="1.10.390.10:FF:000006">
    <property type="entry name" value="Puromycin-sensitive aminopeptidase"/>
    <property type="match status" value="1"/>
</dbReference>
<keyword evidence="6 22" id="KW-0812">Transmembrane</keyword>
<evidence type="ECO:0000259" key="25">
    <source>
        <dbReference type="Pfam" id="PF17900"/>
    </source>
</evidence>
<feature type="binding site" evidence="19">
    <location>
        <position position="476"/>
    </location>
    <ligand>
        <name>Zn(2+)</name>
        <dbReference type="ChEBI" id="CHEBI:29105"/>
        <note>catalytic</note>
    </ligand>
</feature>
<dbReference type="GO" id="GO:0042277">
    <property type="term" value="F:peptide binding"/>
    <property type="evidence" value="ECO:0007669"/>
    <property type="project" value="TreeGrafter"/>
</dbReference>
<evidence type="ECO:0000256" key="7">
    <source>
        <dbReference type="ARBA" id="ARBA00022723"/>
    </source>
</evidence>
<keyword evidence="11" id="KW-0735">Signal-anchor</keyword>
<keyword evidence="10" id="KW-0492">Microsome</keyword>
<dbReference type="Pfam" id="PF17900">
    <property type="entry name" value="Peptidase_M1_N"/>
    <property type="match status" value="1"/>
</dbReference>
<dbReference type="Proteomes" id="UP001489004">
    <property type="component" value="Unassembled WGS sequence"/>
</dbReference>
<evidence type="ECO:0000256" key="15">
    <source>
        <dbReference type="ARBA" id="ARBA00023180"/>
    </source>
</evidence>
<dbReference type="Gene3D" id="2.60.40.1730">
    <property type="entry name" value="tricorn interacting facor f3 domain"/>
    <property type="match status" value="1"/>
</dbReference>
<dbReference type="Gene3D" id="1.10.390.10">
    <property type="entry name" value="Neutral Protease Domain 2"/>
    <property type="match status" value="1"/>
</dbReference>
<dbReference type="PRINTS" id="PR00756">
    <property type="entry name" value="ALADIPTASE"/>
</dbReference>
<evidence type="ECO:0000256" key="12">
    <source>
        <dbReference type="ARBA" id="ARBA00022989"/>
    </source>
</evidence>
<evidence type="ECO:0000256" key="22">
    <source>
        <dbReference type="SAM" id="Phobius"/>
    </source>
</evidence>
<proteinExistence type="inferred from homology"/>
<gene>
    <name evidence="26" type="ORF">WJX72_012218</name>
</gene>
<keyword evidence="15" id="KW-0325">Glycoprotein</keyword>
<evidence type="ECO:0000313" key="27">
    <source>
        <dbReference type="Proteomes" id="UP001489004"/>
    </source>
</evidence>
<feature type="domain" description="ERAP1-like C-terminal" evidence="24">
    <location>
        <begin position="693"/>
        <end position="1042"/>
    </location>
</feature>
<feature type="binding site" evidence="18">
    <location>
        <begin position="417"/>
        <end position="421"/>
    </location>
    <ligand>
        <name>substrate</name>
    </ligand>
</feature>
<protein>
    <recommendedName>
        <fullName evidence="16">Alpha-aminoacylpeptide hydrolase</fullName>
    </recommendedName>
</protein>
<evidence type="ECO:0000259" key="23">
    <source>
        <dbReference type="Pfam" id="PF01433"/>
    </source>
</evidence>
<evidence type="ECO:0000256" key="13">
    <source>
        <dbReference type="ARBA" id="ARBA00023049"/>
    </source>
</evidence>
<feature type="domain" description="Aminopeptidase N-like N-terminal" evidence="25">
    <location>
        <begin position="160"/>
        <end position="341"/>
    </location>
</feature>
<evidence type="ECO:0000256" key="16">
    <source>
        <dbReference type="ARBA" id="ARBA00029840"/>
    </source>
</evidence>
<keyword evidence="8" id="KW-0378">Hydrolase</keyword>
<feature type="binding site" evidence="19">
    <location>
        <position position="457"/>
    </location>
    <ligand>
        <name>Zn(2+)</name>
        <dbReference type="ChEBI" id="CHEBI:29105"/>
        <note>catalytic</note>
    </ligand>
</feature>
<dbReference type="Gene3D" id="1.25.50.20">
    <property type="match status" value="1"/>
</dbReference>
<dbReference type="PANTHER" id="PTHR11533:SF299">
    <property type="entry name" value="AMINOPEPTIDASE"/>
    <property type="match status" value="1"/>
</dbReference>
<dbReference type="Gene3D" id="2.60.40.1910">
    <property type="match status" value="1"/>
</dbReference>
<evidence type="ECO:0000256" key="17">
    <source>
        <dbReference type="PIRSR" id="PIRSR634016-1"/>
    </source>
</evidence>
<dbReference type="InterPro" id="IPR024571">
    <property type="entry name" value="ERAP1-like_C_dom"/>
</dbReference>
<dbReference type="InterPro" id="IPR042097">
    <property type="entry name" value="Aminopeptidase_N-like_N_sf"/>
</dbReference>
<evidence type="ECO:0000256" key="4">
    <source>
        <dbReference type="ARBA" id="ARBA00022438"/>
    </source>
</evidence>
<dbReference type="AlphaFoldDB" id="A0AAW1Q5C6"/>
<dbReference type="GO" id="GO:0005615">
    <property type="term" value="C:extracellular space"/>
    <property type="evidence" value="ECO:0007669"/>
    <property type="project" value="TreeGrafter"/>
</dbReference>
<dbReference type="PANTHER" id="PTHR11533">
    <property type="entry name" value="PROTEASE M1 ZINC METALLOPROTEASE"/>
    <property type="match status" value="1"/>
</dbReference>
<evidence type="ECO:0000256" key="2">
    <source>
        <dbReference type="ARBA" id="ARBA00004606"/>
    </source>
</evidence>
<comment type="caution">
    <text evidence="26">The sequence shown here is derived from an EMBL/GenBank/DDBJ whole genome shotgun (WGS) entry which is preliminary data.</text>
</comment>
<organism evidence="26 27">
    <name type="scientific">[Myrmecia] bisecta</name>
    <dbReference type="NCBI Taxonomy" id="41462"/>
    <lineage>
        <taxon>Eukaryota</taxon>
        <taxon>Viridiplantae</taxon>
        <taxon>Chlorophyta</taxon>
        <taxon>core chlorophytes</taxon>
        <taxon>Trebouxiophyceae</taxon>
        <taxon>Trebouxiales</taxon>
        <taxon>Trebouxiaceae</taxon>
        <taxon>Myrmecia</taxon>
    </lineage>
</organism>
<dbReference type="Pfam" id="PF11838">
    <property type="entry name" value="ERAP1_C"/>
    <property type="match status" value="1"/>
</dbReference>
<accession>A0AAW1Q5C6</accession>
<name>A0AAW1Q5C6_9CHLO</name>
<comment type="similarity">
    <text evidence="3">Belongs to the peptidase M1 family.</text>
</comment>
<keyword evidence="27" id="KW-1185">Reference proteome</keyword>
<dbReference type="GO" id="GO:0005737">
    <property type="term" value="C:cytoplasm"/>
    <property type="evidence" value="ECO:0007669"/>
    <property type="project" value="TreeGrafter"/>
</dbReference>
<keyword evidence="10" id="KW-0256">Endoplasmic reticulum</keyword>
<dbReference type="InterPro" id="IPR001930">
    <property type="entry name" value="Peptidase_M1"/>
</dbReference>
<sequence length="1061" mass="117296">MMQSDTPGSSPERRALTGQRPFSDGAQDGSEGTQSARGFDRPDQTVFDLSLDYSDEDVLLDWEQYAGMKRVRCCGCDWTWLARWLPCLNWVPPEWWYRYSRRQRKAILGGAALGCVAIIVLVVVALAISAGDDGGAGNRLEYDAYPSCEWTQYRLPGSAVPDAYRLRLQVDLEEPFDVQGTIEMDVRVMERTPCVVLHALNMEITQVHLQQHNLAGRWRMNETSGQLILQFDKELPRPTATIAIHFKYTLSQGLDGFYRSQYTDAAKQQHWLATTQFEETSARKAFPCFDEPAMKAKFHTTLVTPKGMVALFNTREHHTKDLEGGRVEHGYEETPPMSTYLAAFVVGELASMSAIVPSRTGGPARAVSIWGTPDRSENLRTALDIAAKVLPAYEKLLGVPYPLQKLDLVAIPDFAAGAMENWGLITYRETALLIDPAQASINDQIYVAMVIAHEMAHLWFGDLVTINWWGELWLNEGFASYFEHVGATAARPNYAYFQRISDESFPAFDTDAKNASTHPLAKLTGIDASDSINALFDDISYNKGGAVLHMLRTYLTRDHPSDDPLTSDAFILGLRAYLEQHEYADVTSAQLWSVMSQSTGSPVDQWMQSWTYQPGFPLVSVALEGLAVKVLQAPFTIFGLGRCDDASAGQDTFTRWWIPISYVTRGDPARKWTTMNACAPSQPIYMLKDSSDWIKLNAGQVGCFRVDYAQDLWTRLADAAAQNATVTGADGADKVGEADLSGLLDDAFALAGAGVEPITVFLDLVRSLSLRHLPDYLPWRAAAPHLSKMRRLLALDAGRPQCAEALADYVRDRLLAPFLGQVQLGNGQNGLQLTMSGPQLEALPLNARLLRPLVYGLAGEFGHAPVISEAEQLLMAAGNAPKADPDVRSAVYMIAVFSGNGATYNRVKQLYLTADDADEKERALRALAHVQSPDLIQQTLDFALSDDVRSQDMPSLIQRVAMHGGESLQAAWEFVQRRYDDIVRKGGGDLDAGRAMGKLLSSVLSNFASADALQQADAIFAAHMDVLTEPRYLESAKESIRANMRWLQLNSEAACSWLDAQ</sequence>
<dbReference type="InterPro" id="IPR014782">
    <property type="entry name" value="Peptidase_M1_dom"/>
</dbReference>
<comment type="subcellular location">
    <subcellularLocation>
        <location evidence="2">Membrane</location>
        <topology evidence="2">Single-pass type II membrane protein</topology>
    </subcellularLocation>
    <subcellularLocation>
        <location evidence="1">Microsome membrane</location>
        <topology evidence="1">Peripheral membrane protein</topology>
    </subcellularLocation>
</comment>
<comment type="cofactor">
    <cofactor evidence="19">
        <name>Zn(2+)</name>
        <dbReference type="ChEBI" id="CHEBI:29105"/>
    </cofactor>
    <text evidence="19">Binds 1 zinc ion per subunit.</text>
</comment>